<dbReference type="Proteomes" id="UP001139354">
    <property type="component" value="Unassembled WGS sequence"/>
</dbReference>
<keyword evidence="3" id="KW-1185">Reference proteome</keyword>
<gene>
    <name evidence="2" type="ORF">KEC57_10785</name>
</gene>
<comment type="caution">
    <text evidence="2">The sequence shown here is derived from an EMBL/GenBank/DDBJ whole genome shotgun (WGS) entry which is preliminary data.</text>
</comment>
<organism evidence="2 3">
    <name type="scientific">Microbacterium allomyrinae</name>
    <dbReference type="NCBI Taxonomy" id="2830666"/>
    <lineage>
        <taxon>Bacteria</taxon>
        <taxon>Bacillati</taxon>
        <taxon>Actinomycetota</taxon>
        <taxon>Actinomycetes</taxon>
        <taxon>Micrococcales</taxon>
        <taxon>Microbacteriaceae</taxon>
        <taxon>Microbacterium</taxon>
    </lineage>
</organism>
<name>A0A9X1LVC6_9MICO</name>
<feature type="transmembrane region" description="Helical" evidence="1">
    <location>
        <begin position="85"/>
        <end position="107"/>
    </location>
</feature>
<evidence type="ECO:0000256" key="1">
    <source>
        <dbReference type="SAM" id="Phobius"/>
    </source>
</evidence>
<protein>
    <submittedName>
        <fullName evidence="2">Uncharacterized protein</fullName>
    </submittedName>
</protein>
<dbReference type="EMBL" id="JAGTTN010000003">
    <property type="protein sequence ID" value="MCC2032664.1"/>
    <property type="molecule type" value="Genomic_DNA"/>
</dbReference>
<evidence type="ECO:0000313" key="2">
    <source>
        <dbReference type="EMBL" id="MCC2032664.1"/>
    </source>
</evidence>
<proteinExistence type="predicted"/>
<dbReference type="AlphaFoldDB" id="A0A9X1LVC6"/>
<sequence>MTSLDVGSAEDARRFRLGAQTNAFVASGVVLLICLAVVVLYAVLASASTFVLIGDITGFQVAYFSGVVGLVALAAFVLFAPAPRWWPYLAVPVTAVGGALAILLAVVGGQFAADTKVTSLVAEGCATGYIAIEPSGGGGSFIGLRDGWRVVSVQQFAGDDFSRPFAAGDYVARNKDGEIAVWRDGDPASPAFTLPQLPSHVCQ</sequence>
<accession>A0A9X1LVC6</accession>
<keyword evidence="1" id="KW-1133">Transmembrane helix</keyword>
<feature type="transmembrane region" description="Helical" evidence="1">
    <location>
        <begin position="56"/>
        <end position="79"/>
    </location>
</feature>
<dbReference type="RefSeq" id="WP_229384631.1">
    <property type="nucleotide sequence ID" value="NZ_JAGTTN010000003.1"/>
</dbReference>
<keyword evidence="1" id="KW-0472">Membrane</keyword>
<keyword evidence="1" id="KW-0812">Transmembrane</keyword>
<feature type="transmembrane region" description="Helical" evidence="1">
    <location>
        <begin position="23"/>
        <end position="44"/>
    </location>
</feature>
<reference evidence="2" key="1">
    <citation type="submission" date="2021-04" db="EMBL/GenBank/DDBJ databases">
        <title>Microbacterium tenobrionis sp. nov. and Microbacterium allomyrinae sp. nov., isolated from larvae of Tenobrio molitor and Allomyrina dichotoma, respectively.</title>
        <authorList>
            <person name="Lee S.D."/>
        </authorList>
    </citation>
    <scope>NUCLEOTIDE SEQUENCE</scope>
    <source>
        <strain evidence="2">BWT-G7</strain>
    </source>
</reference>
<evidence type="ECO:0000313" key="3">
    <source>
        <dbReference type="Proteomes" id="UP001139354"/>
    </source>
</evidence>